<proteinExistence type="predicted"/>
<feature type="region of interest" description="Disordered" evidence="1">
    <location>
        <begin position="119"/>
        <end position="148"/>
    </location>
</feature>
<organism evidence="2 3">
    <name type="scientific">Ensete ventricosum</name>
    <name type="common">Abyssinian banana</name>
    <name type="synonym">Musa ensete</name>
    <dbReference type="NCBI Taxonomy" id="4639"/>
    <lineage>
        <taxon>Eukaryota</taxon>
        <taxon>Viridiplantae</taxon>
        <taxon>Streptophyta</taxon>
        <taxon>Embryophyta</taxon>
        <taxon>Tracheophyta</taxon>
        <taxon>Spermatophyta</taxon>
        <taxon>Magnoliopsida</taxon>
        <taxon>Liliopsida</taxon>
        <taxon>Zingiberales</taxon>
        <taxon>Musaceae</taxon>
        <taxon>Ensete</taxon>
    </lineage>
</organism>
<comment type="caution">
    <text evidence="2">The sequence shown here is derived from an EMBL/GenBank/DDBJ whole genome shotgun (WGS) entry which is preliminary data.</text>
</comment>
<evidence type="ECO:0000313" key="2">
    <source>
        <dbReference type="EMBL" id="RRT83373.1"/>
    </source>
</evidence>
<dbReference type="AlphaFoldDB" id="A0A427B4H6"/>
<evidence type="ECO:0000256" key="1">
    <source>
        <dbReference type="SAM" id="MobiDB-lite"/>
    </source>
</evidence>
<name>A0A427B4H6_ENSVE</name>
<dbReference type="EMBL" id="AMZH03000507">
    <property type="protein sequence ID" value="RRT83373.1"/>
    <property type="molecule type" value="Genomic_DNA"/>
</dbReference>
<feature type="region of interest" description="Disordered" evidence="1">
    <location>
        <begin position="269"/>
        <end position="288"/>
    </location>
</feature>
<protein>
    <submittedName>
        <fullName evidence="2">Uncharacterized protein</fullName>
    </submittedName>
</protein>
<gene>
    <name evidence="2" type="ORF">B296_00000625</name>
</gene>
<evidence type="ECO:0000313" key="3">
    <source>
        <dbReference type="Proteomes" id="UP000287651"/>
    </source>
</evidence>
<dbReference type="Proteomes" id="UP000287651">
    <property type="component" value="Unassembled WGS sequence"/>
</dbReference>
<accession>A0A427B4H6</accession>
<reference evidence="2 3" key="1">
    <citation type="journal article" date="2014" name="Agronomy (Basel)">
        <title>A Draft Genome Sequence for Ensete ventricosum, the Drought-Tolerant Tree Against Hunger.</title>
        <authorList>
            <person name="Harrison J."/>
            <person name="Moore K.A."/>
            <person name="Paszkiewicz K."/>
            <person name="Jones T."/>
            <person name="Grant M."/>
            <person name="Ambacheew D."/>
            <person name="Muzemil S."/>
            <person name="Studholme D.J."/>
        </authorList>
    </citation>
    <scope>NUCLEOTIDE SEQUENCE [LARGE SCALE GENOMIC DNA]</scope>
</reference>
<sequence length="288" mass="32278">MRVSLAEVEPAERTSLCGSNLTLFPLNSPMKSASACTCWRSKVSIDMRKRKRCQRSFKRSTTYFLESRQAMIVLEKSQFPEDESAVSPEPHGVGVALQPRLDEIERELHRTIALAGGYTGREKKKKKTKQEEVSSMAVRPEATPHSQHGDISAWHVARTHSIDSSKLNQIRLDHWQVGAPRHWHHTVLASGLQGLMWVHMDLQRRSSQGQGLHGLATHDGCTPMVTTNMPLHPPIVVTPLPSLPQETFLPSPSSASFFRQRKQYLQQAASAVRRPIPEAVGSETQTRD</sequence>